<dbReference type="Proteomes" id="UP000539957">
    <property type="component" value="Unassembled WGS sequence"/>
</dbReference>
<name>A0A7W7IRP7_9CAUL</name>
<feature type="domain" description="HTH rpiR-type" evidence="4">
    <location>
        <begin position="12"/>
        <end position="88"/>
    </location>
</feature>
<dbReference type="GO" id="GO:0003677">
    <property type="term" value="F:DNA binding"/>
    <property type="evidence" value="ECO:0007669"/>
    <property type="project" value="UniProtKB-KW"/>
</dbReference>
<sequence length="297" mass="32128">MTDTPTPPATAEELRAAILERYESLSKRLQQIARYVLDEPNAVALETLAVLADRSGVQPSAIVRFAKTFGYDGATQMQRLFRDGLLSGAAALGYSERVRQFSETVDGSAVGDPAQVLAEFIEGNTLALQNLSEIVSAKDMAAAVAMIDKADTVYVAGFRRSFPVAAYIAYSLHQVDKKTLFVDSVGGMTRQQVHAISDRDLLIAVSYHPYAEEAVQLIEDAVDRGAAVLSISDSLVSPVAKPADLVLQVREAEIRKFRSLSASMCLAQALVISYAFAASQTEKRPSALRPARNRATE</sequence>
<accession>A0A7W7IRP7</accession>
<feature type="domain" description="SIS" evidence="5">
    <location>
        <begin position="143"/>
        <end position="286"/>
    </location>
</feature>
<dbReference type="SUPFAM" id="SSF46689">
    <property type="entry name" value="Homeodomain-like"/>
    <property type="match status" value="1"/>
</dbReference>
<dbReference type="InterPro" id="IPR009057">
    <property type="entry name" value="Homeodomain-like_sf"/>
</dbReference>
<protein>
    <submittedName>
        <fullName evidence="6">DNA-binding MurR/RpiR family transcriptional regulator</fullName>
    </submittedName>
</protein>
<dbReference type="InterPro" id="IPR036388">
    <property type="entry name" value="WH-like_DNA-bd_sf"/>
</dbReference>
<dbReference type="RefSeq" id="WP_184272293.1">
    <property type="nucleotide sequence ID" value="NZ_JACHKY010000005.1"/>
</dbReference>
<dbReference type="Pfam" id="PF01380">
    <property type="entry name" value="SIS"/>
    <property type="match status" value="1"/>
</dbReference>
<dbReference type="PROSITE" id="PS51464">
    <property type="entry name" value="SIS"/>
    <property type="match status" value="1"/>
</dbReference>
<dbReference type="InterPro" id="IPR035472">
    <property type="entry name" value="RpiR-like_SIS"/>
</dbReference>
<dbReference type="Pfam" id="PF01418">
    <property type="entry name" value="HTH_6"/>
    <property type="match status" value="1"/>
</dbReference>
<dbReference type="InterPro" id="IPR000281">
    <property type="entry name" value="HTH_RpiR"/>
</dbReference>
<dbReference type="SUPFAM" id="SSF53697">
    <property type="entry name" value="SIS domain"/>
    <property type="match status" value="1"/>
</dbReference>
<reference evidence="6 7" key="1">
    <citation type="submission" date="2020-08" db="EMBL/GenBank/DDBJ databases">
        <title>Functional genomics of gut bacteria from endangered species of beetles.</title>
        <authorList>
            <person name="Carlos-Shanley C."/>
        </authorList>
    </citation>
    <scope>NUCLEOTIDE SEQUENCE [LARGE SCALE GENOMIC DNA]</scope>
    <source>
        <strain evidence="6 7">S00123</strain>
    </source>
</reference>
<dbReference type="PANTHER" id="PTHR30514">
    <property type="entry name" value="GLUCOKINASE"/>
    <property type="match status" value="1"/>
</dbReference>
<dbReference type="Gene3D" id="1.10.10.10">
    <property type="entry name" value="Winged helix-like DNA-binding domain superfamily/Winged helix DNA-binding domain"/>
    <property type="match status" value="1"/>
</dbReference>
<dbReference type="CDD" id="cd05013">
    <property type="entry name" value="SIS_RpiR"/>
    <property type="match status" value="1"/>
</dbReference>
<keyword evidence="3" id="KW-0804">Transcription</keyword>
<dbReference type="EMBL" id="JACHKY010000005">
    <property type="protein sequence ID" value="MBB4799300.1"/>
    <property type="molecule type" value="Genomic_DNA"/>
</dbReference>
<comment type="caution">
    <text evidence="6">The sequence shown here is derived from an EMBL/GenBank/DDBJ whole genome shotgun (WGS) entry which is preliminary data.</text>
</comment>
<dbReference type="PANTHER" id="PTHR30514:SF20">
    <property type="entry name" value="TRANSCRIPTIONAL REGULATOR"/>
    <property type="match status" value="1"/>
</dbReference>
<evidence type="ECO:0000259" key="5">
    <source>
        <dbReference type="PROSITE" id="PS51464"/>
    </source>
</evidence>
<dbReference type="GO" id="GO:1901135">
    <property type="term" value="P:carbohydrate derivative metabolic process"/>
    <property type="evidence" value="ECO:0007669"/>
    <property type="project" value="InterPro"/>
</dbReference>
<dbReference type="AlphaFoldDB" id="A0A7W7IRP7"/>
<dbReference type="Gene3D" id="3.40.50.10490">
    <property type="entry name" value="Glucose-6-phosphate isomerase like protein, domain 1"/>
    <property type="match status" value="1"/>
</dbReference>
<organism evidence="6 7">
    <name type="scientific">Brevundimonas bullata</name>
    <dbReference type="NCBI Taxonomy" id="13160"/>
    <lineage>
        <taxon>Bacteria</taxon>
        <taxon>Pseudomonadati</taxon>
        <taxon>Pseudomonadota</taxon>
        <taxon>Alphaproteobacteria</taxon>
        <taxon>Caulobacterales</taxon>
        <taxon>Caulobacteraceae</taxon>
        <taxon>Brevundimonas</taxon>
    </lineage>
</organism>
<evidence type="ECO:0000313" key="7">
    <source>
        <dbReference type="Proteomes" id="UP000539957"/>
    </source>
</evidence>
<keyword evidence="2 6" id="KW-0238">DNA-binding</keyword>
<dbReference type="InterPro" id="IPR001347">
    <property type="entry name" value="SIS_dom"/>
</dbReference>
<keyword evidence="7" id="KW-1185">Reference proteome</keyword>
<dbReference type="PROSITE" id="PS51071">
    <property type="entry name" value="HTH_RPIR"/>
    <property type="match status" value="1"/>
</dbReference>
<keyword evidence="1" id="KW-0805">Transcription regulation</keyword>
<evidence type="ECO:0000313" key="6">
    <source>
        <dbReference type="EMBL" id="MBB4799300.1"/>
    </source>
</evidence>
<dbReference type="InterPro" id="IPR046348">
    <property type="entry name" value="SIS_dom_sf"/>
</dbReference>
<evidence type="ECO:0000259" key="4">
    <source>
        <dbReference type="PROSITE" id="PS51071"/>
    </source>
</evidence>
<dbReference type="InterPro" id="IPR047640">
    <property type="entry name" value="RpiR-like"/>
</dbReference>
<dbReference type="GO" id="GO:0003700">
    <property type="term" value="F:DNA-binding transcription factor activity"/>
    <property type="evidence" value="ECO:0007669"/>
    <property type="project" value="InterPro"/>
</dbReference>
<evidence type="ECO:0000256" key="3">
    <source>
        <dbReference type="ARBA" id="ARBA00023163"/>
    </source>
</evidence>
<dbReference type="GO" id="GO:0097367">
    <property type="term" value="F:carbohydrate derivative binding"/>
    <property type="evidence" value="ECO:0007669"/>
    <property type="project" value="InterPro"/>
</dbReference>
<gene>
    <name evidence="6" type="ORF">HNP32_003056</name>
</gene>
<proteinExistence type="predicted"/>
<evidence type="ECO:0000256" key="2">
    <source>
        <dbReference type="ARBA" id="ARBA00023125"/>
    </source>
</evidence>
<evidence type="ECO:0000256" key="1">
    <source>
        <dbReference type="ARBA" id="ARBA00023015"/>
    </source>
</evidence>